<dbReference type="PROSITE" id="PS50089">
    <property type="entry name" value="ZF_RING_2"/>
    <property type="match status" value="1"/>
</dbReference>
<dbReference type="Proteomes" id="UP000324897">
    <property type="component" value="Unassembled WGS sequence"/>
</dbReference>
<dbReference type="EMBL" id="RWGY01000031">
    <property type="protein sequence ID" value="TVU15284.1"/>
    <property type="molecule type" value="Genomic_DNA"/>
</dbReference>
<feature type="region of interest" description="Disordered" evidence="5">
    <location>
        <begin position="472"/>
        <end position="528"/>
    </location>
</feature>
<dbReference type="Gene3D" id="3.30.40.10">
    <property type="entry name" value="Zinc/RING finger domain, C3HC4 (zinc finger)"/>
    <property type="match status" value="1"/>
</dbReference>
<dbReference type="Gramene" id="TVU15284">
    <property type="protein sequence ID" value="TVU15284"/>
    <property type="gene ID" value="EJB05_38796"/>
</dbReference>
<dbReference type="InterPro" id="IPR051834">
    <property type="entry name" value="RING_finger_E3_ligase"/>
</dbReference>
<proteinExistence type="predicted"/>
<name>A0A5J9TVA6_9POAL</name>
<dbReference type="AlphaFoldDB" id="A0A5J9TVA6"/>
<reference evidence="7 8" key="1">
    <citation type="journal article" date="2019" name="Sci. Rep.">
        <title>A high-quality genome of Eragrostis curvula grass provides insights into Poaceae evolution and supports new strategies to enhance forage quality.</title>
        <authorList>
            <person name="Carballo J."/>
            <person name="Santos B.A.C.M."/>
            <person name="Zappacosta D."/>
            <person name="Garbus I."/>
            <person name="Selva J.P."/>
            <person name="Gallo C.A."/>
            <person name="Diaz A."/>
            <person name="Albertini E."/>
            <person name="Caccamo M."/>
            <person name="Echenique V."/>
        </authorList>
    </citation>
    <scope>NUCLEOTIDE SEQUENCE [LARGE SCALE GENOMIC DNA]</scope>
    <source>
        <strain evidence="8">cv. Victoria</strain>
        <tissue evidence="7">Leaf</tissue>
    </source>
</reference>
<dbReference type="InterPro" id="IPR013083">
    <property type="entry name" value="Znf_RING/FYVE/PHD"/>
</dbReference>
<organism evidence="7 8">
    <name type="scientific">Eragrostis curvula</name>
    <name type="common">weeping love grass</name>
    <dbReference type="NCBI Taxonomy" id="38414"/>
    <lineage>
        <taxon>Eukaryota</taxon>
        <taxon>Viridiplantae</taxon>
        <taxon>Streptophyta</taxon>
        <taxon>Embryophyta</taxon>
        <taxon>Tracheophyta</taxon>
        <taxon>Spermatophyta</taxon>
        <taxon>Magnoliopsida</taxon>
        <taxon>Liliopsida</taxon>
        <taxon>Poales</taxon>
        <taxon>Poaceae</taxon>
        <taxon>PACMAD clade</taxon>
        <taxon>Chloridoideae</taxon>
        <taxon>Eragrostideae</taxon>
        <taxon>Eragrostidinae</taxon>
        <taxon>Eragrostis</taxon>
    </lineage>
</organism>
<dbReference type="Pfam" id="PF13639">
    <property type="entry name" value="zf-RING_2"/>
    <property type="match status" value="1"/>
</dbReference>
<dbReference type="GO" id="GO:0008270">
    <property type="term" value="F:zinc ion binding"/>
    <property type="evidence" value="ECO:0007669"/>
    <property type="project" value="UniProtKB-KW"/>
</dbReference>
<evidence type="ECO:0000313" key="7">
    <source>
        <dbReference type="EMBL" id="TVU15284.1"/>
    </source>
</evidence>
<dbReference type="SUPFAM" id="SSF57850">
    <property type="entry name" value="RING/U-box"/>
    <property type="match status" value="1"/>
</dbReference>
<dbReference type="OrthoDB" id="8062037at2759"/>
<keyword evidence="1" id="KW-0479">Metal-binding</keyword>
<evidence type="ECO:0000256" key="3">
    <source>
        <dbReference type="ARBA" id="ARBA00022833"/>
    </source>
</evidence>
<evidence type="ECO:0000256" key="1">
    <source>
        <dbReference type="ARBA" id="ARBA00022723"/>
    </source>
</evidence>
<evidence type="ECO:0000256" key="5">
    <source>
        <dbReference type="SAM" id="MobiDB-lite"/>
    </source>
</evidence>
<evidence type="ECO:0000256" key="4">
    <source>
        <dbReference type="PROSITE-ProRule" id="PRU00175"/>
    </source>
</evidence>
<dbReference type="SMART" id="SM00184">
    <property type="entry name" value="RING"/>
    <property type="match status" value="1"/>
</dbReference>
<feature type="compositionally biased region" description="Basic and acidic residues" evidence="5">
    <location>
        <begin position="1"/>
        <end position="17"/>
    </location>
</feature>
<feature type="compositionally biased region" description="Polar residues" evidence="5">
    <location>
        <begin position="18"/>
        <end position="27"/>
    </location>
</feature>
<accession>A0A5J9TVA6</accession>
<protein>
    <recommendedName>
        <fullName evidence="6">RING-type domain-containing protein</fullName>
    </recommendedName>
</protein>
<sequence length="738" mass="80460">MNSDRVLEVPDTPDRIKQSTCPVSNSVGRRDIIPPHLEVPDTPDRIKQSTGPVSNSVGRRDINPSPRLRLRVKIRNKSIHDPSSQADACRVLPAPRDADNIFRQADAARSLAFSEVSEAKLPSQKSNKTIGKSLQSEKRVEKCGLDQSSSISSHINCGGTGGRSRSCQIRDGEVSKQDANERNANFIGVGSALPTIPVGKPRNRTGTSIPNKLKAVVGADVCPGLSSEEVKGEVITNMVVTGPSSPHRVVPQRHMGQKKLVRNGCISPSNVTRRNIIVDEKQEMCSTGGVLHHPHPQRDVFGRVGVIDLTDNSPTIIRHGSAVNISADIEDTRAGKRLRTERANEALVPPSEYLANGSNDSGINLSGRNSKGKEVSHDMLHREQIVEANSRRVCLNAAGTSVINSSSSCVNPEDGWRTTHNHTSRLPISSMGRTSSRHGQESGSSTMFDLDHGSAGDIDLISEAIAKRTERLGNRTTRIAGGRRKRALSSSHPGESSRHNIPVITIDDTIPEVGSSSSGRSDGTSVDPTMQAQFESDELLARQLQEQLYNETPRVAPTEDIDAVIAMSLQHEENTYRTTRAVRRPQYNTVRLLKAPMLRGAQGSRSNVHQNAVVRTSNTISRLQNTASVTLGLGAVLHRYSGIPRTQPNIDLNDYDALLALDENNHQHTGASESQINSLPQSVVQSNSIEEPCAVCLENPSVGDTIRHLPCFHKFHKECIDEWLRRKKLCPICKSGIR</sequence>
<evidence type="ECO:0000256" key="2">
    <source>
        <dbReference type="ARBA" id="ARBA00022771"/>
    </source>
</evidence>
<dbReference type="FunFam" id="3.30.40.10:FF:000594">
    <property type="entry name" value="RING/U-box superfamily protein"/>
    <property type="match status" value="1"/>
</dbReference>
<keyword evidence="3" id="KW-0862">Zinc</keyword>
<feature type="compositionally biased region" description="Polar residues" evidence="5">
    <location>
        <begin position="48"/>
        <end position="57"/>
    </location>
</feature>
<dbReference type="PANTHER" id="PTHR45931">
    <property type="entry name" value="SI:CH211-59O9.10"/>
    <property type="match status" value="1"/>
</dbReference>
<feature type="region of interest" description="Disordered" evidence="5">
    <location>
        <begin position="1"/>
        <end position="63"/>
    </location>
</feature>
<feature type="compositionally biased region" description="Basic and acidic residues" evidence="5">
    <location>
        <begin position="28"/>
        <end position="47"/>
    </location>
</feature>
<feature type="region of interest" description="Disordered" evidence="5">
    <location>
        <begin position="404"/>
        <end position="451"/>
    </location>
</feature>
<dbReference type="GO" id="GO:0006511">
    <property type="term" value="P:ubiquitin-dependent protein catabolic process"/>
    <property type="evidence" value="ECO:0007669"/>
    <property type="project" value="TreeGrafter"/>
</dbReference>
<keyword evidence="8" id="KW-1185">Reference proteome</keyword>
<evidence type="ECO:0000259" key="6">
    <source>
        <dbReference type="PROSITE" id="PS50089"/>
    </source>
</evidence>
<dbReference type="GO" id="GO:0061630">
    <property type="term" value="F:ubiquitin protein ligase activity"/>
    <property type="evidence" value="ECO:0007669"/>
    <property type="project" value="TreeGrafter"/>
</dbReference>
<dbReference type="PANTHER" id="PTHR45931:SF16">
    <property type="entry name" value="RING_U-BOX SUPERFAMILY PROTEIN"/>
    <property type="match status" value="1"/>
</dbReference>
<dbReference type="GO" id="GO:0005634">
    <property type="term" value="C:nucleus"/>
    <property type="evidence" value="ECO:0007669"/>
    <property type="project" value="TreeGrafter"/>
</dbReference>
<gene>
    <name evidence="7" type="ORF">EJB05_38796</name>
</gene>
<feature type="compositionally biased region" description="Low complexity" evidence="5">
    <location>
        <begin position="514"/>
        <end position="525"/>
    </location>
</feature>
<feature type="domain" description="RING-type" evidence="6">
    <location>
        <begin position="693"/>
        <end position="734"/>
    </location>
</feature>
<keyword evidence="2 4" id="KW-0863">Zinc-finger</keyword>
<evidence type="ECO:0000313" key="8">
    <source>
        <dbReference type="Proteomes" id="UP000324897"/>
    </source>
</evidence>
<feature type="compositionally biased region" description="Polar residues" evidence="5">
    <location>
        <begin position="424"/>
        <end position="434"/>
    </location>
</feature>
<comment type="caution">
    <text evidence="7">The sequence shown here is derived from an EMBL/GenBank/DDBJ whole genome shotgun (WGS) entry which is preliminary data.</text>
</comment>
<dbReference type="InterPro" id="IPR001841">
    <property type="entry name" value="Znf_RING"/>
</dbReference>